<dbReference type="PANTHER" id="PTHR46825">
    <property type="entry name" value="D-ALANYL-D-ALANINE-CARBOXYPEPTIDASE/ENDOPEPTIDASE AMPH"/>
    <property type="match status" value="1"/>
</dbReference>
<accession>A0A848DM22</accession>
<evidence type="ECO:0000313" key="2">
    <source>
        <dbReference type="EMBL" id="NMH93579.1"/>
    </source>
</evidence>
<sequence length="598" mass="65093">MIVTEWQGRHGLSAPDFQHQFDQLVAQGHRLVKVSGFAVNGADRYVGVWQRRGGNEWQARHGISAEDYQAVVATLERQQLRPTHVSAFRLGDRTLFSAIWEQEVGLPWIARHDLSSAAYQALFDELVDSGWRLRCVSGYEVAGEARYAGIWDQYAGPPWQARHGLDAQAHQREFDALSAEGYRPIQVAGYAVGGVPRFASIWEMSPGHPWSARHDLPDGHYQHEFDVAARRGLRLVDVSGYGVAGGSAYTTIWEDASADRPDAGPVSALVIPFMQKWAVPGLSLTVARNGNPVAGHVFGYANPITRETVTFDTRFRVAGLSKPITSAAVFRLIEQGRLALDDRVFGAGSILGTRFGTPCGPDATDITVRHLLEHTAGGWSNDGDDPMFSQPTLSQEDLITWTLANRPATAEPGIVYAYSNFGYCLLGRVIEAVTGRSYADVVRDEVLGPAQATSMTIAGDTAAERHPSEAMYTGLGTEAPYRLRVRRMDAHGGWLGTPGDVIRFALRVDGFPQPPDLLAPATVAAMAAPCTVNPDYARGWALTSAGTREHDGLLPGTYAVLVRTADQHEWAAACNTGSPRIGLGRELRALMWQVDAVV</sequence>
<protein>
    <submittedName>
        <fullName evidence="2">Beta-lactamase family protein</fullName>
    </submittedName>
</protein>
<dbReference type="AlphaFoldDB" id="A0A848DM22"/>
<dbReference type="PANTHER" id="PTHR46825:SF7">
    <property type="entry name" value="D-ALANYL-D-ALANINE CARBOXYPEPTIDASE"/>
    <property type="match status" value="1"/>
</dbReference>
<dbReference type="InterPro" id="IPR012338">
    <property type="entry name" value="Beta-lactam/transpept-like"/>
</dbReference>
<dbReference type="Pfam" id="PF00144">
    <property type="entry name" value="Beta-lactamase"/>
    <property type="match status" value="1"/>
</dbReference>
<reference evidence="2 3" key="1">
    <citation type="submission" date="2020-04" db="EMBL/GenBank/DDBJ databases">
        <authorList>
            <person name="Klaysubun C."/>
            <person name="Duangmal K."/>
            <person name="Lipun K."/>
        </authorList>
    </citation>
    <scope>NUCLEOTIDE SEQUENCE [LARGE SCALE GENOMIC DNA]</scope>
    <source>
        <strain evidence="2 3">DSM 45300</strain>
    </source>
</reference>
<dbReference type="InterPro" id="IPR050491">
    <property type="entry name" value="AmpC-like"/>
</dbReference>
<feature type="domain" description="Beta-lactamase-related" evidence="1">
    <location>
        <begin position="268"/>
        <end position="564"/>
    </location>
</feature>
<dbReference type="InterPro" id="IPR001466">
    <property type="entry name" value="Beta-lactam-related"/>
</dbReference>
<comment type="caution">
    <text evidence="2">The sequence shown here is derived from an EMBL/GenBank/DDBJ whole genome shotgun (WGS) entry which is preliminary data.</text>
</comment>
<gene>
    <name evidence="2" type="ORF">HF519_18765</name>
</gene>
<dbReference type="EMBL" id="JAAXKZ010000074">
    <property type="protein sequence ID" value="NMH93579.1"/>
    <property type="molecule type" value="Genomic_DNA"/>
</dbReference>
<dbReference type="Proteomes" id="UP000586918">
    <property type="component" value="Unassembled WGS sequence"/>
</dbReference>
<evidence type="ECO:0000259" key="1">
    <source>
        <dbReference type="Pfam" id="PF00144"/>
    </source>
</evidence>
<dbReference type="Pfam" id="PF17660">
    <property type="entry name" value="BTRD1"/>
    <property type="match status" value="5"/>
</dbReference>
<name>A0A848DM22_9PSEU</name>
<dbReference type="Gene3D" id="3.40.710.10">
    <property type="entry name" value="DD-peptidase/beta-lactamase superfamily"/>
    <property type="match status" value="1"/>
</dbReference>
<dbReference type="InterPro" id="IPR049511">
    <property type="entry name" value="PGH-like_rpt"/>
</dbReference>
<dbReference type="SUPFAM" id="SSF56601">
    <property type="entry name" value="beta-lactamase/transpeptidase-like"/>
    <property type="match status" value="1"/>
</dbReference>
<dbReference type="RefSeq" id="WP_169414276.1">
    <property type="nucleotide sequence ID" value="NZ_JAAXKZ010000074.1"/>
</dbReference>
<organism evidence="2 3">
    <name type="scientific">Pseudonocardia bannensis</name>
    <dbReference type="NCBI Taxonomy" id="630973"/>
    <lineage>
        <taxon>Bacteria</taxon>
        <taxon>Bacillati</taxon>
        <taxon>Actinomycetota</taxon>
        <taxon>Actinomycetes</taxon>
        <taxon>Pseudonocardiales</taxon>
        <taxon>Pseudonocardiaceae</taxon>
        <taxon>Pseudonocardia</taxon>
    </lineage>
</organism>
<evidence type="ECO:0000313" key="3">
    <source>
        <dbReference type="Proteomes" id="UP000586918"/>
    </source>
</evidence>
<keyword evidence="3" id="KW-1185">Reference proteome</keyword>
<proteinExistence type="predicted"/>